<keyword evidence="3" id="KW-0121">Carboxypeptidase</keyword>
<dbReference type="GO" id="GO:0008360">
    <property type="term" value="P:regulation of cell shape"/>
    <property type="evidence" value="ECO:0007669"/>
    <property type="project" value="UniProtKB-KW"/>
</dbReference>
<dbReference type="InterPro" id="IPR036116">
    <property type="entry name" value="FN3_sf"/>
</dbReference>
<evidence type="ECO:0000256" key="10">
    <source>
        <dbReference type="ARBA" id="ARBA00023268"/>
    </source>
</evidence>
<evidence type="ECO:0000259" key="16">
    <source>
        <dbReference type="PROSITE" id="PS50853"/>
    </source>
</evidence>
<comment type="similarity">
    <text evidence="1">In the C-terminal section; belongs to the transpeptidase family.</text>
</comment>
<dbReference type="InterPro" id="IPR036950">
    <property type="entry name" value="PBP_transglycosylase"/>
</dbReference>
<organism evidence="17 18">
    <name type="scientific">Aureibacillus halotolerans</name>
    <dbReference type="NCBI Taxonomy" id="1508390"/>
    <lineage>
        <taxon>Bacteria</taxon>
        <taxon>Bacillati</taxon>
        <taxon>Bacillota</taxon>
        <taxon>Bacilli</taxon>
        <taxon>Bacillales</taxon>
        <taxon>Bacillaceae</taxon>
        <taxon>Aureibacillus</taxon>
    </lineage>
</organism>
<dbReference type="GO" id="GO:0009002">
    <property type="term" value="F:serine-type D-Ala-D-Ala carboxypeptidase activity"/>
    <property type="evidence" value="ECO:0007669"/>
    <property type="project" value="UniProtKB-EC"/>
</dbReference>
<dbReference type="InterPro" id="IPR003961">
    <property type="entry name" value="FN3_dom"/>
</dbReference>
<feature type="transmembrane region" description="Helical" evidence="15">
    <location>
        <begin position="42"/>
        <end position="65"/>
    </location>
</feature>
<dbReference type="OrthoDB" id="9766909at2"/>
<keyword evidence="10" id="KW-0511">Multifunctional enzyme</keyword>
<dbReference type="RefSeq" id="WP_133579367.1">
    <property type="nucleotide sequence ID" value="NZ_SNYJ01000003.1"/>
</dbReference>
<dbReference type="EMBL" id="SNYJ01000003">
    <property type="protein sequence ID" value="TDQ41493.1"/>
    <property type="molecule type" value="Genomic_DNA"/>
</dbReference>
<sequence length="909" mass="99097">MSERYKTRAERKQSAQKPSSSSKKPTRPKGNKADKSSLFKRIMMGLAIFVLACISIGGVAVAIIIQGAPEISAEALESPLSSRIYDVNGNEIAELGAQKRTQVDIENVPDIVKNAFVSTEDVRFYSHFGVDPLRIGGAVIANFQEGFGAEGASTITQQVVKNYLLTSEKKLTRKIQEAWLAVKLEQQYSKDQILELYLNKILFAQDIYGVSKATEFYFDKDITSDEITIEEAALLAGLPQSPNYYNPFRNPEAAEKRRNVVINLMAKNGFITDAEAEKAKAIPVTDTIVKKEDNPQPYDAYIDQVIEEFQKKSDMDLYSSGLKVYTYLNPQAQQVVEESLDTNKYVQYPDAQMQAGVAVVSTQNGGIAAIGGGRNQEVKRGYNYATDINRQPGSTIKPILDYGPAIEYLEWSTYHQMVDEQYTYSDGTPINNWDNRYFGQISMRTALAESRNIPALKAIQEVGLDRAKGFAAGLGIDVGENIYESYSIGGFNGVSPLEMAGAYSAFGNGGVYNEPHTIAKIVFPDGTEKTFDPEPQVAMKESTAFMISDMLKTAVQSGTGTAANVANVPVAGKTGTSNYSDETRSKYGLPNRAVPDSWFSGYSTEYTTAIWTGYPKTTSDFYMDYQSQQIAKQLFRAIMTQISGDQVADFQQPDSVVRVGVEKGSTPARLPSDFTPQSEIVYEYFIRGTEPTVTSQQYFEEEEEEEPVSSVEGLFASYNRESNVIELSWNHADSDNAEFSVDVSVDEGSFQSLTTTDQTEIIVENVIPGGIYGFRVTATVDGESSEPSTTTIELPSDGNSNDDNSDEDNENDGSNGPGQGNNEDGEGNNNGPGNNNPDDGSQDGQGNDQDRPGNDGDSDGRGNEPGPGNGNGNGNEGDQEEPSGNEDEGNDSSDNPDQSNDNPDGESTP</sequence>
<evidence type="ECO:0000256" key="2">
    <source>
        <dbReference type="ARBA" id="ARBA00007739"/>
    </source>
</evidence>
<comment type="catalytic activity">
    <reaction evidence="12">
        <text>Preferential cleavage: (Ac)2-L-Lys-D-Ala-|-D-Ala. Also transpeptidation of peptidyl-alanyl moieties that are N-acyl substituents of D-alanine.</text>
        <dbReference type="EC" id="3.4.16.4"/>
    </reaction>
</comment>
<dbReference type="Gene3D" id="3.40.710.10">
    <property type="entry name" value="DD-peptidase/beta-lactamase superfamily"/>
    <property type="match status" value="1"/>
</dbReference>
<dbReference type="Gene3D" id="2.60.40.10">
    <property type="entry name" value="Immunoglobulins"/>
    <property type="match status" value="1"/>
</dbReference>
<keyword evidence="15" id="KW-0472">Membrane</keyword>
<evidence type="ECO:0000256" key="9">
    <source>
        <dbReference type="ARBA" id="ARBA00022984"/>
    </source>
</evidence>
<evidence type="ECO:0000256" key="8">
    <source>
        <dbReference type="ARBA" id="ARBA00022960"/>
    </source>
</evidence>
<dbReference type="InterPro" id="IPR001264">
    <property type="entry name" value="Glyco_trans_51"/>
</dbReference>
<dbReference type="PANTHER" id="PTHR32282">
    <property type="entry name" value="BINDING PROTEIN TRANSPEPTIDASE, PUTATIVE-RELATED"/>
    <property type="match status" value="1"/>
</dbReference>
<dbReference type="GO" id="GO:0071555">
    <property type="term" value="P:cell wall organization"/>
    <property type="evidence" value="ECO:0007669"/>
    <property type="project" value="UniProtKB-KW"/>
</dbReference>
<keyword evidence="7" id="KW-0378">Hydrolase</keyword>
<dbReference type="CDD" id="cd00063">
    <property type="entry name" value="FN3"/>
    <property type="match status" value="1"/>
</dbReference>
<dbReference type="Proteomes" id="UP000295632">
    <property type="component" value="Unassembled WGS sequence"/>
</dbReference>
<dbReference type="AlphaFoldDB" id="A0A4R6U948"/>
<feature type="compositionally biased region" description="Acidic residues" evidence="14">
    <location>
        <begin position="877"/>
        <end position="891"/>
    </location>
</feature>
<dbReference type="GO" id="GO:0008658">
    <property type="term" value="F:penicillin binding"/>
    <property type="evidence" value="ECO:0007669"/>
    <property type="project" value="InterPro"/>
</dbReference>
<keyword evidence="18" id="KW-1185">Reference proteome</keyword>
<evidence type="ECO:0000256" key="13">
    <source>
        <dbReference type="ARBA" id="ARBA00049902"/>
    </source>
</evidence>
<dbReference type="SUPFAM" id="SSF53955">
    <property type="entry name" value="Lysozyme-like"/>
    <property type="match status" value="1"/>
</dbReference>
<evidence type="ECO:0000256" key="15">
    <source>
        <dbReference type="SAM" id="Phobius"/>
    </source>
</evidence>
<comment type="caution">
    <text evidence="17">The sequence shown here is derived from an EMBL/GenBank/DDBJ whole genome shotgun (WGS) entry which is preliminary data.</text>
</comment>
<keyword evidence="8" id="KW-0133">Cell shape</keyword>
<dbReference type="GO" id="GO:0008955">
    <property type="term" value="F:peptidoglycan glycosyltransferase activity"/>
    <property type="evidence" value="ECO:0007669"/>
    <property type="project" value="UniProtKB-EC"/>
</dbReference>
<evidence type="ECO:0000256" key="1">
    <source>
        <dbReference type="ARBA" id="ARBA00007090"/>
    </source>
</evidence>
<comment type="catalytic activity">
    <reaction evidence="13">
        <text>[GlcNAc-(1-&gt;4)-Mur2Ac(oyl-L-Ala-gamma-D-Glu-L-Lys-D-Ala-D-Ala)](n)-di-trans,octa-cis-undecaprenyl diphosphate + beta-D-GlcNAc-(1-&gt;4)-Mur2Ac(oyl-L-Ala-gamma-D-Glu-L-Lys-D-Ala-D-Ala)-di-trans,octa-cis-undecaprenyl diphosphate = [GlcNAc-(1-&gt;4)-Mur2Ac(oyl-L-Ala-gamma-D-Glu-L-Lys-D-Ala-D-Ala)](n+1)-di-trans,octa-cis-undecaprenyl diphosphate + di-trans,octa-cis-undecaprenyl diphosphate + H(+)</text>
        <dbReference type="Rhea" id="RHEA:23708"/>
        <dbReference type="Rhea" id="RHEA-COMP:9602"/>
        <dbReference type="Rhea" id="RHEA-COMP:9603"/>
        <dbReference type="ChEBI" id="CHEBI:15378"/>
        <dbReference type="ChEBI" id="CHEBI:58405"/>
        <dbReference type="ChEBI" id="CHEBI:60033"/>
        <dbReference type="ChEBI" id="CHEBI:78435"/>
        <dbReference type="EC" id="2.4.99.28"/>
    </reaction>
</comment>
<evidence type="ECO:0000256" key="7">
    <source>
        <dbReference type="ARBA" id="ARBA00022801"/>
    </source>
</evidence>
<keyword evidence="9" id="KW-0573">Peptidoglycan synthesis</keyword>
<keyword evidence="6" id="KW-0808">Transferase</keyword>
<evidence type="ECO:0000256" key="5">
    <source>
        <dbReference type="ARBA" id="ARBA00022676"/>
    </source>
</evidence>
<feature type="compositionally biased region" description="Gly residues" evidence="14">
    <location>
        <begin position="863"/>
        <end position="875"/>
    </location>
</feature>
<dbReference type="InterPro" id="IPR023346">
    <property type="entry name" value="Lysozyme-like_dom_sf"/>
</dbReference>
<feature type="compositionally biased region" description="Basic and acidic residues" evidence="14">
    <location>
        <begin position="848"/>
        <end position="862"/>
    </location>
</feature>
<keyword evidence="4" id="KW-0645">Protease</keyword>
<dbReference type="GO" id="GO:0009252">
    <property type="term" value="P:peptidoglycan biosynthetic process"/>
    <property type="evidence" value="ECO:0007669"/>
    <property type="project" value="UniProtKB-KW"/>
</dbReference>
<evidence type="ECO:0000256" key="11">
    <source>
        <dbReference type="ARBA" id="ARBA00023316"/>
    </source>
</evidence>
<protein>
    <submittedName>
        <fullName evidence="17">Penicillin-binding protein 1A</fullName>
    </submittedName>
</protein>
<dbReference type="PANTHER" id="PTHR32282:SF29">
    <property type="entry name" value="PENICILLIN-BINDING PROTEIN 1A"/>
    <property type="match status" value="1"/>
</dbReference>
<name>A0A4R6U948_9BACI</name>
<dbReference type="Gene3D" id="1.10.3810.10">
    <property type="entry name" value="Biosynthetic peptidoglycan transglycosylase-like"/>
    <property type="match status" value="1"/>
</dbReference>
<evidence type="ECO:0000256" key="4">
    <source>
        <dbReference type="ARBA" id="ARBA00022670"/>
    </source>
</evidence>
<evidence type="ECO:0000313" key="18">
    <source>
        <dbReference type="Proteomes" id="UP000295632"/>
    </source>
</evidence>
<feature type="region of interest" description="Disordered" evidence="14">
    <location>
        <begin position="1"/>
        <end position="34"/>
    </location>
</feature>
<dbReference type="GO" id="GO:0006508">
    <property type="term" value="P:proteolysis"/>
    <property type="evidence" value="ECO:0007669"/>
    <property type="project" value="UniProtKB-KW"/>
</dbReference>
<feature type="region of interest" description="Disordered" evidence="14">
    <location>
        <begin position="780"/>
        <end position="909"/>
    </location>
</feature>
<dbReference type="SUPFAM" id="SSF56601">
    <property type="entry name" value="beta-lactamase/transpeptidase-like"/>
    <property type="match status" value="1"/>
</dbReference>
<dbReference type="InterPro" id="IPR013783">
    <property type="entry name" value="Ig-like_fold"/>
</dbReference>
<evidence type="ECO:0000256" key="12">
    <source>
        <dbReference type="ARBA" id="ARBA00034000"/>
    </source>
</evidence>
<feature type="compositionally biased region" description="Low complexity" evidence="14">
    <location>
        <begin position="827"/>
        <end position="847"/>
    </location>
</feature>
<feature type="domain" description="Fibronectin type-III" evidence="16">
    <location>
        <begin position="707"/>
        <end position="795"/>
    </location>
</feature>
<dbReference type="Pfam" id="PF00905">
    <property type="entry name" value="Transpeptidase"/>
    <property type="match status" value="1"/>
</dbReference>
<dbReference type="SUPFAM" id="SSF49265">
    <property type="entry name" value="Fibronectin type III"/>
    <property type="match status" value="1"/>
</dbReference>
<dbReference type="InterPro" id="IPR050396">
    <property type="entry name" value="Glycosyltr_51/Transpeptidase"/>
</dbReference>
<dbReference type="InterPro" id="IPR001460">
    <property type="entry name" value="PCN-bd_Tpept"/>
</dbReference>
<dbReference type="Pfam" id="PF00912">
    <property type="entry name" value="Transgly"/>
    <property type="match status" value="1"/>
</dbReference>
<evidence type="ECO:0000313" key="17">
    <source>
        <dbReference type="EMBL" id="TDQ41493.1"/>
    </source>
</evidence>
<feature type="compositionally biased region" description="Low complexity" evidence="14">
    <location>
        <begin position="892"/>
        <end position="902"/>
    </location>
</feature>
<keyword evidence="15" id="KW-0812">Transmembrane</keyword>
<gene>
    <name evidence="17" type="ORF">EV213_10371</name>
</gene>
<reference evidence="17 18" key="1">
    <citation type="submission" date="2019-03" db="EMBL/GenBank/DDBJ databases">
        <title>Genomic Encyclopedia of Type Strains, Phase IV (KMG-IV): sequencing the most valuable type-strain genomes for metagenomic binning, comparative biology and taxonomic classification.</title>
        <authorList>
            <person name="Goeker M."/>
        </authorList>
    </citation>
    <scope>NUCLEOTIDE SEQUENCE [LARGE SCALE GENOMIC DNA]</scope>
    <source>
        <strain evidence="17 18">DSM 28697</strain>
    </source>
</reference>
<evidence type="ECO:0000256" key="3">
    <source>
        <dbReference type="ARBA" id="ARBA00022645"/>
    </source>
</evidence>
<accession>A0A4R6U948</accession>
<dbReference type="FunFam" id="1.10.3810.10:FF:000001">
    <property type="entry name" value="Penicillin-binding protein 1A"/>
    <property type="match status" value="1"/>
</dbReference>
<keyword evidence="11" id="KW-0961">Cell wall biogenesis/degradation</keyword>
<dbReference type="InterPro" id="IPR012338">
    <property type="entry name" value="Beta-lactam/transpept-like"/>
</dbReference>
<evidence type="ECO:0000256" key="14">
    <source>
        <dbReference type="SAM" id="MobiDB-lite"/>
    </source>
</evidence>
<dbReference type="GO" id="GO:0030288">
    <property type="term" value="C:outer membrane-bounded periplasmic space"/>
    <property type="evidence" value="ECO:0007669"/>
    <property type="project" value="TreeGrafter"/>
</dbReference>
<dbReference type="NCBIfam" id="TIGR02074">
    <property type="entry name" value="PBP_1a_fam"/>
    <property type="match status" value="1"/>
</dbReference>
<feature type="compositionally biased region" description="Basic and acidic residues" evidence="14">
    <location>
        <begin position="1"/>
        <end position="13"/>
    </location>
</feature>
<proteinExistence type="inferred from homology"/>
<evidence type="ECO:0000256" key="6">
    <source>
        <dbReference type="ARBA" id="ARBA00022679"/>
    </source>
</evidence>
<comment type="similarity">
    <text evidence="2">In the N-terminal section; belongs to the glycosyltransferase 51 family.</text>
</comment>
<dbReference type="PROSITE" id="PS50853">
    <property type="entry name" value="FN3"/>
    <property type="match status" value="1"/>
</dbReference>
<keyword evidence="15" id="KW-1133">Transmembrane helix</keyword>
<keyword evidence="5" id="KW-0328">Glycosyltransferase</keyword>